<dbReference type="AlphaFoldDB" id="A0A1C4UGT2"/>
<dbReference type="EMBL" id="FMCX01000001">
    <property type="protein sequence ID" value="SCE70894.1"/>
    <property type="molecule type" value="Genomic_DNA"/>
</dbReference>
<gene>
    <name evidence="1" type="ORF">GA0070564_101465</name>
</gene>
<reference evidence="2" key="1">
    <citation type="submission" date="2016-06" db="EMBL/GenBank/DDBJ databases">
        <authorList>
            <person name="Varghese N."/>
            <person name="Submissions Spin"/>
        </authorList>
    </citation>
    <scope>NUCLEOTIDE SEQUENCE [LARGE SCALE GENOMIC DNA]</scope>
    <source>
        <strain evidence="2">DSM 44830</strain>
    </source>
</reference>
<evidence type="ECO:0000313" key="2">
    <source>
        <dbReference type="Proteomes" id="UP000199504"/>
    </source>
</evidence>
<protein>
    <submittedName>
        <fullName evidence="1">Uncharacterized protein</fullName>
    </submittedName>
</protein>
<organism evidence="1 2">
    <name type="scientific">Micromonospora mirobrigensis</name>
    <dbReference type="NCBI Taxonomy" id="262898"/>
    <lineage>
        <taxon>Bacteria</taxon>
        <taxon>Bacillati</taxon>
        <taxon>Actinomycetota</taxon>
        <taxon>Actinomycetes</taxon>
        <taxon>Micromonosporales</taxon>
        <taxon>Micromonosporaceae</taxon>
        <taxon>Micromonospora</taxon>
    </lineage>
</organism>
<keyword evidence="2" id="KW-1185">Reference proteome</keyword>
<dbReference type="RefSeq" id="WP_091601747.1">
    <property type="nucleotide sequence ID" value="NZ_FMCX01000001.1"/>
</dbReference>
<proteinExistence type="predicted"/>
<dbReference type="Proteomes" id="UP000199504">
    <property type="component" value="Unassembled WGS sequence"/>
</dbReference>
<accession>A0A1C4UGT2</accession>
<sequence length="257" mass="27722">MTIDTASAVEVQHPLRGSDEHDQALLVITDDRHHGHDSLSTPFAEAVVLEVGPDPDEVVIEGLFDTIVIERSNVDPQWLGAVNARLQAALRPDGQLLVALDPVGPAADAETATVALAGLQWHGLRAFSGSPCAVLRRGAPETTAVATGALLATAEAAVRLTTAGTAHSTTRITVGEARAVVGQYLEDQRRSEHALLKHLDSLALELEKERESRKQDQTLKGVLRMTPQGRKVLGAARKARNLARKAKRKVKRTLRHR</sequence>
<name>A0A1C4UGT2_9ACTN</name>
<dbReference type="STRING" id="262898.GA0070564_101465"/>
<evidence type="ECO:0000313" key="1">
    <source>
        <dbReference type="EMBL" id="SCE70894.1"/>
    </source>
</evidence>